<dbReference type="InterPro" id="IPR001021">
    <property type="entry name" value="Ribosomal_bL25_long"/>
</dbReference>
<evidence type="ECO:0000256" key="4">
    <source>
        <dbReference type="ARBA" id="ARBA00023274"/>
    </source>
</evidence>
<gene>
    <name evidence="7" type="ORF">BGI42_08790</name>
</gene>
<dbReference type="InterPro" id="IPR029751">
    <property type="entry name" value="Ribosomal_L25_dom"/>
</dbReference>
<dbReference type="PANTHER" id="PTHR33284:SF1">
    <property type="entry name" value="RIBOSOMAL PROTEIN L25_GLN-TRNA SYNTHETASE, ANTI-CODON-BINDING DOMAIN-CONTAINING PROTEIN"/>
    <property type="match status" value="1"/>
</dbReference>
<dbReference type="RefSeq" id="WP_069679963.1">
    <property type="nucleotide sequence ID" value="NZ_CP017253.2"/>
</dbReference>
<dbReference type="InterPro" id="IPR020057">
    <property type="entry name" value="Ribosomal_bL25_b-dom"/>
</dbReference>
<feature type="domain" description="Large ribosomal subunit protein bL25 L25" evidence="5">
    <location>
        <begin position="7"/>
        <end position="90"/>
    </location>
</feature>
<dbReference type="EMBL" id="CP017253">
    <property type="protein sequence ID" value="AOR23817.1"/>
    <property type="molecule type" value="Genomic_DNA"/>
</dbReference>
<accession>A0A1D7XKK0</accession>
<evidence type="ECO:0000256" key="1">
    <source>
        <dbReference type="ARBA" id="ARBA00022730"/>
    </source>
</evidence>
<dbReference type="InterPro" id="IPR020930">
    <property type="entry name" value="Ribosomal_uL5_bac-type"/>
</dbReference>
<dbReference type="PANTHER" id="PTHR33284">
    <property type="entry name" value="RIBOSOMAL PROTEIN L25/GLN-TRNA SYNTHETASE, ANTI-CODON-BINDING DOMAIN-CONTAINING PROTEIN"/>
    <property type="match status" value="1"/>
</dbReference>
<evidence type="ECO:0000313" key="8">
    <source>
        <dbReference type="Proteomes" id="UP000094652"/>
    </source>
</evidence>
<evidence type="ECO:0000256" key="3">
    <source>
        <dbReference type="ARBA" id="ARBA00022980"/>
    </source>
</evidence>
<dbReference type="CDD" id="cd00495">
    <property type="entry name" value="Ribosomal_L25_TL5_CTC"/>
    <property type="match status" value="1"/>
</dbReference>
<name>A0A1D7XKK0_9CLOT</name>
<proteinExistence type="predicted"/>
<sequence length="181" mass="20684">MTNLAFKVYERNTKENKNRLRKTGLIPGVIFGEFLKESISIKIDKSELDKLLKNNNSGSIIALELNNKKFNCVVKEIQKINTNEILHVSFQSVIPKEKIKMKIPIKYVGKENLESKRLVLETFTPFIDFQGDVEKIPEFLEVNVSKMNCEDKLFVKDIKISNDVIVTTDPDTLLAVVNPSL</sequence>
<dbReference type="GO" id="GO:0008097">
    <property type="term" value="F:5S rRNA binding"/>
    <property type="evidence" value="ECO:0007669"/>
    <property type="project" value="InterPro"/>
</dbReference>
<dbReference type="Pfam" id="PF14693">
    <property type="entry name" value="Ribosomal_TL5_C"/>
    <property type="match status" value="1"/>
</dbReference>
<feature type="domain" description="Large ribosomal subunit protein bL25 beta" evidence="6">
    <location>
        <begin position="98"/>
        <end position="179"/>
    </location>
</feature>
<organism evidence="7 8">
    <name type="scientific">Clostridium taeniosporum</name>
    <dbReference type="NCBI Taxonomy" id="394958"/>
    <lineage>
        <taxon>Bacteria</taxon>
        <taxon>Bacillati</taxon>
        <taxon>Bacillota</taxon>
        <taxon>Clostridia</taxon>
        <taxon>Eubacteriales</taxon>
        <taxon>Clostridiaceae</taxon>
        <taxon>Clostridium</taxon>
    </lineage>
</organism>
<dbReference type="GO" id="GO:0003735">
    <property type="term" value="F:structural constituent of ribosome"/>
    <property type="evidence" value="ECO:0007669"/>
    <property type="project" value="InterPro"/>
</dbReference>
<dbReference type="Gene3D" id="2.40.240.10">
    <property type="entry name" value="Ribosomal Protein L25, Chain P"/>
    <property type="match status" value="1"/>
</dbReference>
<evidence type="ECO:0000259" key="6">
    <source>
        <dbReference type="Pfam" id="PF14693"/>
    </source>
</evidence>
<dbReference type="OrthoDB" id="9790002at2"/>
<dbReference type="SUPFAM" id="SSF50715">
    <property type="entry name" value="Ribosomal protein L25-like"/>
    <property type="match status" value="1"/>
</dbReference>
<keyword evidence="4" id="KW-0687">Ribonucleoprotein</keyword>
<keyword evidence="2" id="KW-0694">RNA-binding</keyword>
<keyword evidence="3 7" id="KW-0689">Ribosomal protein</keyword>
<evidence type="ECO:0000259" key="5">
    <source>
        <dbReference type="Pfam" id="PF01386"/>
    </source>
</evidence>
<dbReference type="Proteomes" id="UP000094652">
    <property type="component" value="Chromosome"/>
</dbReference>
<evidence type="ECO:0000313" key="7">
    <source>
        <dbReference type="EMBL" id="AOR23817.1"/>
    </source>
</evidence>
<protein>
    <submittedName>
        <fullName evidence="7">50S ribosomal protein L25</fullName>
    </submittedName>
</protein>
<dbReference type="InterPro" id="IPR011035">
    <property type="entry name" value="Ribosomal_bL25/Gln-tRNA_synth"/>
</dbReference>
<dbReference type="GO" id="GO:0022625">
    <property type="term" value="C:cytosolic large ribosomal subunit"/>
    <property type="evidence" value="ECO:0007669"/>
    <property type="project" value="TreeGrafter"/>
</dbReference>
<dbReference type="GO" id="GO:0006412">
    <property type="term" value="P:translation"/>
    <property type="evidence" value="ECO:0007669"/>
    <property type="project" value="InterPro"/>
</dbReference>
<dbReference type="NCBIfam" id="TIGR00731">
    <property type="entry name" value="bL25_bact_ctc"/>
    <property type="match status" value="1"/>
</dbReference>
<evidence type="ECO:0000256" key="2">
    <source>
        <dbReference type="ARBA" id="ARBA00022884"/>
    </source>
</evidence>
<reference evidence="8" key="1">
    <citation type="submission" date="2016-09" db="EMBL/GenBank/DDBJ databases">
        <title>Genomics of Clostridium taeniosporum, an organism which forms endospores with ribbon-like appendages.</title>
        <authorList>
            <person name="Walker J.R."/>
        </authorList>
    </citation>
    <scope>NUCLEOTIDE SEQUENCE [LARGE SCALE GENOMIC DNA]</scope>
    <source>
        <strain evidence="8">1/k</strain>
    </source>
</reference>
<dbReference type="Pfam" id="PF01386">
    <property type="entry name" value="Ribosomal_L25p"/>
    <property type="match status" value="1"/>
</dbReference>
<keyword evidence="8" id="KW-1185">Reference proteome</keyword>
<keyword evidence="1" id="KW-0699">rRNA-binding</keyword>
<dbReference type="InterPro" id="IPR037121">
    <property type="entry name" value="Ribosomal_bL25_C"/>
</dbReference>
<dbReference type="AlphaFoldDB" id="A0A1D7XKK0"/>
<dbReference type="KEGG" id="ctae:BGI42_08790"/>
<dbReference type="InterPro" id="IPR020056">
    <property type="entry name" value="Rbsml_bL25/Gln-tRNA_synth_N"/>
</dbReference>
<dbReference type="STRING" id="394958.BGI42_08790"/>
<dbReference type="Gene3D" id="2.170.120.20">
    <property type="entry name" value="Ribosomal protein L25, beta domain"/>
    <property type="match status" value="1"/>
</dbReference>